<comment type="caution">
    <text evidence="2">The sequence shown here is derived from an EMBL/GenBank/DDBJ whole genome shotgun (WGS) entry which is preliminary data.</text>
</comment>
<accession>A0A1F6NGC9</accession>
<feature type="transmembrane region" description="Helical" evidence="1">
    <location>
        <begin position="242"/>
        <end position="266"/>
    </location>
</feature>
<reference evidence="2 3" key="1">
    <citation type="journal article" date="2016" name="Nat. Commun.">
        <title>Thousands of microbial genomes shed light on interconnected biogeochemical processes in an aquifer system.</title>
        <authorList>
            <person name="Anantharaman K."/>
            <person name="Brown C.T."/>
            <person name="Hug L.A."/>
            <person name="Sharon I."/>
            <person name="Castelle C.J."/>
            <person name="Probst A.J."/>
            <person name="Thomas B.C."/>
            <person name="Singh A."/>
            <person name="Wilkins M.J."/>
            <person name="Karaoz U."/>
            <person name="Brodie E.L."/>
            <person name="Williams K.H."/>
            <person name="Hubbard S.S."/>
            <person name="Banfield J.F."/>
        </authorList>
    </citation>
    <scope>NUCLEOTIDE SEQUENCE [LARGE SCALE GENOMIC DNA]</scope>
</reference>
<name>A0A1F6NGC9_9BACT</name>
<evidence type="ECO:0000256" key="1">
    <source>
        <dbReference type="SAM" id="Phobius"/>
    </source>
</evidence>
<dbReference type="EMBL" id="MFQS01000026">
    <property type="protein sequence ID" value="OGH82910.1"/>
    <property type="molecule type" value="Genomic_DNA"/>
</dbReference>
<evidence type="ECO:0000313" key="3">
    <source>
        <dbReference type="Proteomes" id="UP000176300"/>
    </source>
</evidence>
<evidence type="ECO:0000313" key="2">
    <source>
        <dbReference type="EMBL" id="OGH82910.1"/>
    </source>
</evidence>
<protein>
    <submittedName>
        <fullName evidence="2">Uncharacterized protein</fullName>
    </submittedName>
</protein>
<dbReference type="Pfam" id="PF18895">
    <property type="entry name" value="T4SS_pilin"/>
    <property type="match status" value="1"/>
</dbReference>
<dbReference type="InterPro" id="IPR043993">
    <property type="entry name" value="T4SS_pilin"/>
</dbReference>
<dbReference type="AlphaFoldDB" id="A0A1F6NGC9"/>
<organism evidence="2 3">
    <name type="scientific">Candidatus Magasanikbacteria bacterium RIFOXYB1_FULL_40_15</name>
    <dbReference type="NCBI Taxonomy" id="1798697"/>
    <lineage>
        <taxon>Bacteria</taxon>
        <taxon>Candidatus Magasanikiibacteriota</taxon>
    </lineage>
</organism>
<gene>
    <name evidence="2" type="ORF">A2373_04260</name>
</gene>
<feature type="transmembrane region" description="Helical" evidence="1">
    <location>
        <begin position="278"/>
        <end position="299"/>
    </location>
</feature>
<keyword evidence="1" id="KW-0812">Transmembrane</keyword>
<dbReference type="STRING" id="1798697.A2373_04260"/>
<sequence>MQTFLKNINLKYYFLIVVFFGVFFLVNSARAQTQTETGYCDCDANFYLSLNFEYYSGTEDINCPPFPVFEATEQKIYSTNTFGRSIIRRDFSKLAYELRDKIANTCSVPVVIGTLTGIEFFEETPLPEEDFVMNENYCNMLKKTSASFHPDTMQQALNYYLKCEWVKTFQEDSVLLSTDTCKDGESMEKACEAFRGEEKTKCVQKIKANCEQINVFKEAFRELNQLNIKSDSNSIQVFIGRIIKYVLGFTGSLTLAMFVMAGLIWMTARGNSERTAKALKIMTWASLGTVVILSSYVILDFIFDIFG</sequence>
<dbReference type="Proteomes" id="UP000176300">
    <property type="component" value="Unassembled WGS sequence"/>
</dbReference>
<keyword evidence="1" id="KW-1133">Transmembrane helix</keyword>
<keyword evidence="1" id="KW-0472">Membrane</keyword>
<proteinExistence type="predicted"/>